<comment type="caution">
    <text evidence="1">The sequence shown here is derived from an EMBL/GenBank/DDBJ whole genome shotgun (WGS) entry which is preliminary data.</text>
</comment>
<reference evidence="1 2" key="1">
    <citation type="journal article" date="2019" name="Sci. Rep.">
        <title>Orb-weaving spider Araneus ventricosus genome elucidates the spidroin gene catalogue.</title>
        <authorList>
            <person name="Kono N."/>
            <person name="Nakamura H."/>
            <person name="Ohtoshi R."/>
            <person name="Moran D.A.P."/>
            <person name="Shinohara A."/>
            <person name="Yoshida Y."/>
            <person name="Fujiwara M."/>
            <person name="Mori M."/>
            <person name="Tomita M."/>
            <person name="Arakawa K."/>
        </authorList>
    </citation>
    <scope>NUCLEOTIDE SEQUENCE [LARGE SCALE GENOMIC DNA]</scope>
</reference>
<dbReference type="EMBL" id="BGPR01003642">
    <property type="protein sequence ID" value="GBM90679.1"/>
    <property type="molecule type" value="Genomic_DNA"/>
</dbReference>
<keyword evidence="2" id="KW-1185">Reference proteome</keyword>
<evidence type="ECO:0000313" key="1">
    <source>
        <dbReference type="EMBL" id="GBM90679.1"/>
    </source>
</evidence>
<sequence length="114" mass="12621">MTVSINPSALCQRCQSPRGHHQGPDHNRRLVKMPDPVYPVSAAGRTCLFDFDYSVCGGSGKPSGFGGNRRVLGNLEYEEFRGLKCQQIKNRLSLVYGKNTALCSQLDGINSYKR</sequence>
<organism evidence="1 2">
    <name type="scientific">Araneus ventricosus</name>
    <name type="common">Orbweaver spider</name>
    <name type="synonym">Epeira ventricosa</name>
    <dbReference type="NCBI Taxonomy" id="182803"/>
    <lineage>
        <taxon>Eukaryota</taxon>
        <taxon>Metazoa</taxon>
        <taxon>Ecdysozoa</taxon>
        <taxon>Arthropoda</taxon>
        <taxon>Chelicerata</taxon>
        <taxon>Arachnida</taxon>
        <taxon>Araneae</taxon>
        <taxon>Araneomorphae</taxon>
        <taxon>Entelegynae</taxon>
        <taxon>Araneoidea</taxon>
        <taxon>Araneidae</taxon>
        <taxon>Araneus</taxon>
    </lineage>
</organism>
<gene>
    <name evidence="1" type="ORF">AVEN_246964_1</name>
</gene>
<evidence type="ECO:0000313" key="2">
    <source>
        <dbReference type="Proteomes" id="UP000499080"/>
    </source>
</evidence>
<proteinExistence type="predicted"/>
<dbReference type="Proteomes" id="UP000499080">
    <property type="component" value="Unassembled WGS sequence"/>
</dbReference>
<protein>
    <submittedName>
        <fullName evidence="1">Uncharacterized protein</fullName>
    </submittedName>
</protein>
<name>A0A4Y2JMM4_ARAVE</name>
<dbReference type="AlphaFoldDB" id="A0A4Y2JMM4"/>
<accession>A0A4Y2JMM4</accession>